<evidence type="ECO:0000313" key="4">
    <source>
        <dbReference type="Proteomes" id="UP000235145"/>
    </source>
</evidence>
<dbReference type="Proteomes" id="UP000235145">
    <property type="component" value="Unassembled WGS sequence"/>
</dbReference>
<reference evidence="3 4" key="1">
    <citation type="journal article" date="2017" name="Nat. Commun.">
        <title>Genome assembly with in vitro proximity ligation data and whole-genome triplication in lettuce.</title>
        <authorList>
            <person name="Reyes-Chin-Wo S."/>
            <person name="Wang Z."/>
            <person name="Yang X."/>
            <person name="Kozik A."/>
            <person name="Arikit S."/>
            <person name="Song C."/>
            <person name="Xia L."/>
            <person name="Froenicke L."/>
            <person name="Lavelle D.O."/>
            <person name="Truco M.J."/>
            <person name="Xia R."/>
            <person name="Zhu S."/>
            <person name="Xu C."/>
            <person name="Xu H."/>
            <person name="Xu X."/>
            <person name="Cox K."/>
            <person name="Korf I."/>
            <person name="Meyers B.C."/>
            <person name="Michelmore R.W."/>
        </authorList>
    </citation>
    <scope>NUCLEOTIDE SEQUENCE [LARGE SCALE GENOMIC DNA]</scope>
    <source>
        <strain evidence="4">cv. Salinas</strain>
        <tissue evidence="3">Seedlings</tissue>
    </source>
</reference>
<evidence type="ECO:0000313" key="3">
    <source>
        <dbReference type="EMBL" id="KAJ0212835.1"/>
    </source>
</evidence>
<dbReference type="GO" id="GO:0048193">
    <property type="term" value="P:Golgi vesicle transport"/>
    <property type="evidence" value="ECO:0007669"/>
    <property type="project" value="InterPro"/>
</dbReference>
<dbReference type="SUPFAM" id="SSF111126">
    <property type="entry name" value="Ligand-binding domain in the NO signalling and Golgi transport"/>
    <property type="match status" value="1"/>
</dbReference>
<keyword evidence="2" id="KW-0812">Transmembrane</keyword>
<organism evidence="3 4">
    <name type="scientific">Lactuca sativa</name>
    <name type="common">Garden lettuce</name>
    <dbReference type="NCBI Taxonomy" id="4236"/>
    <lineage>
        <taxon>Eukaryota</taxon>
        <taxon>Viridiplantae</taxon>
        <taxon>Streptophyta</taxon>
        <taxon>Embryophyta</taxon>
        <taxon>Tracheophyta</taxon>
        <taxon>Spermatophyta</taxon>
        <taxon>Magnoliopsida</taxon>
        <taxon>eudicotyledons</taxon>
        <taxon>Gunneridae</taxon>
        <taxon>Pentapetalae</taxon>
        <taxon>asterids</taxon>
        <taxon>campanulids</taxon>
        <taxon>Asterales</taxon>
        <taxon>Asteraceae</taxon>
        <taxon>Cichorioideae</taxon>
        <taxon>Cichorieae</taxon>
        <taxon>Lactucinae</taxon>
        <taxon>Lactuca</taxon>
    </lineage>
</organism>
<dbReference type="Gene3D" id="3.30.1380.20">
    <property type="entry name" value="Trafficking protein particle complex subunit 3"/>
    <property type="match status" value="1"/>
</dbReference>
<comment type="caution">
    <text evidence="3">The sequence shown here is derived from an EMBL/GenBank/DDBJ whole genome shotgun (WGS) entry which is preliminary data.</text>
</comment>
<dbReference type="EMBL" id="NBSK02000004">
    <property type="protein sequence ID" value="KAJ0212835.1"/>
    <property type="molecule type" value="Genomic_DNA"/>
</dbReference>
<keyword evidence="2" id="KW-1133">Transmembrane helix</keyword>
<dbReference type="InterPro" id="IPR037992">
    <property type="entry name" value="TRAPPC6/Trs33"/>
</dbReference>
<dbReference type="AlphaFoldDB" id="A0A9R1VY52"/>
<evidence type="ECO:0000256" key="2">
    <source>
        <dbReference type="SAM" id="Phobius"/>
    </source>
</evidence>
<proteinExistence type="inferred from homology"/>
<dbReference type="PANTHER" id="PTHR12817:SF6">
    <property type="entry name" value="TRAFFICKING PROTEIN PARTICLE COMPLEX SUBUNIT 6A-RELATED"/>
    <property type="match status" value="1"/>
</dbReference>
<feature type="transmembrane region" description="Helical" evidence="2">
    <location>
        <begin position="73"/>
        <end position="97"/>
    </location>
</feature>
<sequence length="117" mass="13394">MVERPCFSDHLEIFWFELFKKHIYNLKMNHKGTFVLQDDNFAWVSCMASTGNSGSTHELGIGNKATEANNMHLYFPCGIIGELFQILAFLLMFLQIFPTSLLVSFKLILTQCLCHNA</sequence>
<evidence type="ECO:0000256" key="1">
    <source>
        <dbReference type="ARBA" id="ARBA00006218"/>
    </source>
</evidence>
<accession>A0A9R1VY52</accession>
<dbReference type="Pfam" id="PF04051">
    <property type="entry name" value="TRAPP"/>
    <property type="match status" value="1"/>
</dbReference>
<dbReference type="InterPro" id="IPR007194">
    <property type="entry name" value="TRAPP_component"/>
</dbReference>
<name>A0A9R1VY52_LACSA</name>
<keyword evidence="2" id="KW-0472">Membrane</keyword>
<comment type="similarity">
    <text evidence="1">Belongs to the TRAPP small subunits family. BET3 subfamily.</text>
</comment>
<gene>
    <name evidence="3" type="ORF">LSAT_V11C400166780</name>
</gene>
<keyword evidence="4" id="KW-1185">Reference proteome</keyword>
<dbReference type="PANTHER" id="PTHR12817">
    <property type="entry name" value="TRAFFICKING PROTEIN PARTICLE COMPLEX SUBUNIT 6B"/>
    <property type="match status" value="1"/>
</dbReference>
<protein>
    <submittedName>
        <fullName evidence="3">Uncharacterized protein</fullName>
    </submittedName>
</protein>
<dbReference type="InterPro" id="IPR024096">
    <property type="entry name" value="NO_sig/Golgi_transp_ligand-bd"/>
</dbReference>